<evidence type="ECO:0000256" key="9">
    <source>
        <dbReference type="RuleBase" id="RU369079"/>
    </source>
</evidence>
<gene>
    <name evidence="11" type="ORF">EA797_08770</name>
</gene>
<dbReference type="PANTHER" id="PTHR35011:SF2">
    <property type="entry name" value="2,3-DIKETO-L-GULONATE TRAP TRANSPORTER SMALL PERMEASE PROTEIN YIAM"/>
    <property type="match status" value="1"/>
</dbReference>
<feature type="transmembrane region" description="Helical" evidence="9">
    <location>
        <begin position="85"/>
        <end position="103"/>
    </location>
</feature>
<dbReference type="OrthoDB" id="9791324at2"/>
<evidence type="ECO:0000256" key="8">
    <source>
        <dbReference type="ARBA" id="ARBA00038436"/>
    </source>
</evidence>
<feature type="transmembrane region" description="Helical" evidence="9">
    <location>
        <begin position="12"/>
        <end position="35"/>
    </location>
</feature>
<feature type="transmembrane region" description="Helical" evidence="9">
    <location>
        <begin position="47"/>
        <end position="64"/>
    </location>
</feature>
<dbReference type="GO" id="GO:0015740">
    <property type="term" value="P:C4-dicarboxylate transport"/>
    <property type="evidence" value="ECO:0007669"/>
    <property type="project" value="TreeGrafter"/>
</dbReference>
<dbReference type="PANTHER" id="PTHR35011">
    <property type="entry name" value="2,3-DIKETO-L-GULONATE TRAP TRANSPORTER SMALL PERMEASE PROTEIN YIAM"/>
    <property type="match status" value="1"/>
</dbReference>
<feature type="domain" description="Tripartite ATP-independent periplasmic transporters DctQ component" evidence="10">
    <location>
        <begin position="23"/>
        <end position="152"/>
    </location>
</feature>
<dbReference type="AlphaFoldDB" id="A0A3M2HIU3"/>
<comment type="caution">
    <text evidence="11">The sequence shown here is derived from an EMBL/GenBank/DDBJ whole genome shotgun (WGS) entry which is preliminary data.</text>
</comment>
<evidence type="ECO:0000256" key="7">
    <source>
        <dbReference type="ARBA" id="ARBA00023136"/>
    </source>
</evidence>
<dbReference type="EMBL" id="RFFM01000002">
    <property type="protein sequence ID" value="RMH89646.1"/>
    <property type="molecule type" value="Genomic_DNA"/>
</dbReference>
<proteinExistence type="inferred from homology"/>
<dbReference type="RefSeq" id="WP_122164843.1">
    <property type="nucleotide sequence ID" value="NZ_JAMOIB010000005.1"/>
</dbReference>
<protein>
    <recommendedName>
        <fullName evidence="9">TRAP transporter small permease protein</fullName>
    </recommendedName>
</protein>
<name>A0A3M2HIU3_9GAMM</name>
<dbReference type="InterPro" id="IPR007387">
    <property type="entry name" value="TRAP_DctQ"/>
</dbReference>
<evidence type="ECO:0000256" key="6">
    <source>
        <dbReference type="ARBA" id="ARBA00022989"/>
    </source>
</evidence>
<comment type="subunit">
    <text evidence="9">The complex comprises the extracytoplasmic solute receptor protein and the two transmembrane proteins.</text>
</comment>
<evidence type="ECO:0000313" key="11">
    <source>
        <dbReference type="EMBL" id="RMH89646.1"/>
    </source>
</evidence>
<keyword evidence="4 9" id="KW-0997">Cell inner membrane</keyword>
<keyword evidence="2 9" id="KW-0813">Transport</keyword>
<evidence type="ECO:0000259" key="10">
    <source>
        <dbReference type="Pfam" id="PF04290"/>
    </source>
</evidence>
<feature type="transmembrane region" description="Helical" evidence="9">
    <location>
        <begin position="123"/>
        <end position="145"/>
    </location>
</feature>
<keyword evidence="12" id="KW-1185">Reference proteome</keyword>
<evidence type="ECO:0000256" key="1">
    <source>
        <dbReference type="ARBA" id="ARBA00004429"/>
    </source>
</evidence>
<dbReference type="GO" id="GO:0022857">
    <property type="term" value="F:transmembrane transporter activity"/>
    <property type="evidence" value="ECO:0007669"/>
    <property type="project" value="UniProtKB-UniRule"/>
</dbReference>
<evidence type="ECO:0000256" key="3">
    <source>
        <dbReference type="ARBA" id="ARBA00022475"/>
    </source>
</evidence>
<sequence length="180" mass="19523">MKSLVEWYFRLLKLLVVGCMAVMVVMVFGNVVLRYAFNSGISVSEELSRWCFVWMVFLGALIAMREHAHLGLDSIVKKLPPIGQRICLVIGHLLMLFVCWLITKGSWAQAVINLEVTAPASGLSMAWFYAAGVVFGVSASAILVVELVQALRGKANGTGDGLAADPAQTLTLPTDARTQP</sequence>
<dbReference type="Pfam" id="PF04290">
    <property type="entry name" value="DctQ"/>
    <property type="match status" value="1"/>
</dbReference>
<keyword evidence="3" id="KW-1003">Cell membrane</keyword>
<accession>A0A3M2HIU3</accession>
<evidence type="ECO:0000256" key="5">
    <source>
        <dbReference type="ARBA" id="ARBA00022692"/>
    </source>
</evidence>
<evidence type="ECO:0000256" key="2">
    <source>
        <dbReference type="ARBA" id="ARBA00022448"/>
    </source>
</evidence>
<comment type="function">
    <text evidence="9">Part of the tripartite ATP-independent periplasmic (TRAP) transport system.</text>
</comment>
<evidence type="ECO:0000256" key="4">
    <source>
        <dbReference type="ARBA" id="ARBA00022519"/>
    </source>
</evidence>
<comment type="subcellular location">
    <subcellularLocation>
        <location evidence="1 9">Cell inner membrane</location>
        <topology evidence="1 9">Multi-pass membrane protein</topology>
    </subcellularLocation>
</comment>
<keyword evidence="7 9" id="KW-0472">Membrane</keyword>
<dbReference type="InterPro" id="IPR055348">
    <property type="entry name" value="DctQ"/>
</dbReference>
<evidence type="ECO:0000313" key="12">
    <source>
        <dbReference type="Proteomes" id="UP000269774"/>
    </source>
</evidence>
<reference evidence="11 12" key="1">
    <citation type="submission" date="2018-10" db="EMBL/GenBank/DDBJ databases">
        <title>Pseudomonas zhaodongensis NEAU-ST5-21(T) genome.</title>
        <authorList>
            <person name="Peng J."/>
            <person name="Liu Z.-P."/>
        </authorList>
    </citation>
    <scope>NUCLEOTIDE SEQUENCE [LARGE SCALE GENOMIC DNA]</scope>
    <source>
        <strain evidence="11 12">NEAU-ST5-21</strain>
    </source>
</reference>
<dbReference type="Proteomes" id="UP000269774">
    <property type="component" value="Unassembled WGS sequence"/>
</dbReference>
<organism evidence="11 12">
    <name type="scientific">Stutzerimonas zhaodongensis</name>
    <dbReference type="NCBI Taxonomy" id="1176257"/>
    <lineage>
        <taxon>Bacteria</taxon>
        <taxon>Pseudomonadati</taxon>
        <taxon>Pseudomonadota</taxon>
        <taxon>Gammaproteobacteria</taxon>
        <taxon>Pseudomonadales</taxon>
        <taxon>Pseudomonadaceae</taxon>
        <taxon>Stutzerimonas</taxon>
    </lineage>
</organism>
<keyword evidence="6 9" id="KW-1133">Transmembrane helix</keyword>
<keyword evidence="5 9" id="KW-0812">Transmembrane</keyword>
<comment type="similarity">
    <text evidence="8 9">Belongs to the TRAP transporter small permease family.</text>
</comment>
<dbReference type="GO" id="GO:0005886">
    <property type="term" value="C:plasma membrane"/>
    <property type="evidence" value="ECO:0007669"/>
    <property type="project" value="UniProtKB-SubCell"/>
</dbReference>